<keyword evidence="4" id="KW-0762">Sugar transport</keyword>
<dbReference type="PATRIC" id="fig|476272.21.peg.273"/>
<evidence type="ECO:0000256" key="8">
    <source>
        <dbReference type="ARBA" id="ARBA00023136"/>
    </source>
</evidence>
<dbReference type="PROSITE" id="PS51106">
    <property type="entry name" value="PTS_EIIC_TYPE_4"/>
    <property type="match status" value="1"/>
</dbReference>
<evidence type="ECO:0000256" key="4">
    <source>
        <dbReference type="ARBA" id="ARBA00022597"/>
    </source>
</evidence>
<keyword evidence="5" id="KW-0598">Phosphotransferase system</keyword>
<dbReference type="GO" id="GO:0005886">
    <property type="term" value="C:plasma membrane"/>
    <property type="evidence" value="ECO:0007669"/>
    <property type="project" value="UniProtKB-SubCell"/>
</dbReference>
<evidence type="ECO:0000256" key="2">
    <source>
        <dbReference type="ARBA" id="ARBA00022448"/>
    </source>
</evidence>
<keyword evidence="6 9" id="KW-0812">Transmembrane</keyword>
<accession>C0CRS9</accession>
<name>C0CRS9_BLAHS</name>
<dbReference type="Proteomes" id="UP000003100">
    <property type="component" value="Unassembled WGS sequence"/>
</dbReference>
<protein>
    <recommendedName>
        <fullName evidence="12">PTS system N-acetylgalactosamine-specific EIIC component 1</fullName>
    </recommendedName>
</protein>
<comment type="caution">
    <text evidence="10">The sequence shown here is derived from an EMBL/GenBank/DDBJ whole genome shotgun (WGS) entry which is preliminary data.</text>
</comment>
<keyword evidence="2" id="KW-0813">Transport</keyword>
<keyword evidence="8 9" id="KW-0472">Membrane</keyword>
<feature type="transmembrane region" description="Helical" evidence="9">
    <location>
        <begin position="209"/>
        <end position="237"/>
    </location>
</feature>
<reference evidence="10 11" key="1">
    <citation type="submission" date="2009-01" db="EMBL/GenBank/DDBJ databases">
        <authorList>
            <person name="Fulton L."/>
            <person name="Clifton S."/>
            <person name="Fulton B."/>
            <person name="Xu J."/>
            <person name="Minx P."/>
            <person name="Pepin K.H."/>
            <person name="Johnson M."/>
            <person name="Bhonagiri V."/>
            <person name="Nash W.E."/>
            <person name="Mardis E.R."/>
            <person name="Wilson R.K."/>
        </authorList>
    </citation>
    <scope>NUCLEOTIDE SEQUENCE [LARGE SCALE GENOMIC DNA]</scope>
    <source>
        <strain evidence="11">DSM 10507 / JCM 14656 / S5a33</strain>
    </source>
</reference>
<sequence>MELWQAMVLGGFYWFSFLGFFPHSINLLFYQPLTASLLVGLVMGDVPTAMIVGATIQPMFLGQTQAGWVITNDNSAAGIITASVVIASGMDIESAMAVAVAVGLVMSQLTNVRMTVGSFWNALTDKFIKNRQYNKLWLSTIIYPSLFKIVLYWIPMSLVLYFGASNIGFFVDGLPEWLQNGLGALASLMPIVGLCIVASSIGKKGYMPFFIGGFVFAAYSGLSGIGIAVAAVMLAWFDFRCQNKGEHLSINLKSTVSESAILGKEI</sequence>
<keyword evidence="7 9" id="KW-1133">Transmembrane helix</keyword>
<evidence type="ECO:0000256" key="7">
    <source>
        <dbReference type="ARBA" id="ARBA00022989"/>
    </source>
</evidence>
<proteinExistence type="predicted"/>
<dbReference type="EMBL" id="ACBZ01000189">
    <property type="protein sequence ID" value="EEG47546.1"/>
    <property type="molecule type" value="Genomic_DNA"/>
</dbReference>
<comment type="subcellular location">
    <subcellularLocation>
        <location evidence="1">Cell membrane</location>
        <topology evidence="1">Multi-pass membrane protein</topology>
    </subcellularLocation>
</comment>
<evidence type="ECO:0000313" key="10">
    <source>
        <dbReference type="EMBL" id="EEG47546.1"/>
    </source>
</evidence>
<organism evidence="10 11">
    <name type="scientific">Blautia hydrogenotrophica (strain DSM 10507 / JCM 14656 / S5a33)</name>
    <name type="common">Ruminococcus hydrogenotrophicus</name>
    <dbReference type="NCBI Taxonomy" id="476272"/>
    <lineage>
        <taxon>Bacteria</taxon>
        <taxon>Bacillati</taxon>
        <taxon>Bacillota</taxon>
        <taxon>Clostridia</taxon>
        <taxon>Lachnospirales</taxon>
        <taxon>Lachnospiraceae</taxon>
        <taxon>Blautia</taxon>
    </lineage>
</organism>
<keyword evidence="3" id="KW-1003">Cell membrane</keyword>
<evidence type="ECO:0008006" key="12">
    <source>
        <dbReference type="Google" id="ProtNLM"/>
    </source>
</evidence>
<dbReference type="HOGENOM" id="CLU_069101_0_0_9"/>
<dbReference type="eggNOG" id="COG3715">
    <property type="taxonomic scope" value="Bacteria"/>
</dbReference>
<dbReference type="InterPro" id="IPR004700">
    <property type="entry name" value="PTS_IIC_man"/>
</dbReference>
<feature type="transmembrane region" description="Helical" evidence="9">
    <location>
        <begin position="12"/>
        <end position="30"/>
    </location>
</feature>
<evidence type="ECO:0000256" key="6">
    <source>
        <dbReference type="ARBA" id="ARBA00022692"/>
    </source>
</evidence>
<feature type="transmembrane region" description="Helical" evidence="9">
    <location>
        <begin position="182"/>
        <end position="202"/>
    </location>
</feature>
<evidence type="ECO:0000313" key="11">
    <source>
        <dbReference type="Proteomes" id="UP000003100"/>
    </source>
</evidence>
<keyword evidence="11" id="KW-1185">Reference proteome</keyword>
<evidence type="ECO:0000256" key="5">
    <source>
        <dbReference type="ARBA" id="ARBA00022683"/>
    </source>
</evidence>
<evidence type="ECO:0000256" key="3">
    <source>
        <dbReference type="ARBA" id="ARBA00022475"/>
    </source>
</evidence>
<evidence type="ECO:0000256" key="9">
    <source>
        <dbReference type="SAM" id="Phobius"/>
    </source>
</evidence>
<reference evidence="10 11" key="2">
    <citation type="submission" date="2009-02" db="EMBL/GenBank/DDBJ databases">
        <title>Draft genome sequence of Blautia hydrogenotrophica DSM 10507 (Ruminococcus hydrogenotrophicus DSM 10507).</title>
        <authorList>
            <person name="Sudarsanam P."/>
            <person name="Ley R."/>
            <person name="Guruge J."/>
            <person name="Turnbaugh P.J."/>
            <person name="Mahowald M."/>
            <person name="Liep D."/>
            <person name="Gordon J."/>
        </authorList>
    </citation>
    <scope>NUCLEOTIDE SEQUENCE [LARGE SCALE GENOMIC DNA]</scope>
    <source>
        <strain evidence="11">DSM 10507 / JCM 14656 / S5a33</strain>
    </source>
</reference>
<evidence type="ECO:0000256" key="1">
    <source>
        <dbReference type="ARBA" id="ARBA00004651"/>
    </source>
</evidence>
<dbReference type="GeneID" id="86823097"/>
<dbReference type="AlphaFoldDB" id="C0CRS9"/>
<dbReference type="Pfam" id="PF03609">
    <property type="entry name" value="EII-Sor"/>
    <property type="match status" value="1"/>
</dbReference>
<gene>
    <name evidence="10" type="ORF">RUMHYD_03595</name>
</gene>
<dbReference type="GO" id="GO:0009401">
    <property type="term" value="P:phosphoenolpyruvate-dependent sugar phosphotransferase system"/>
    <property type="evidence" value="ECO:0007669"/>
    <property type="project" value="UniProtKB-KW"/>
</dbReference>
<feature type="transmembrane region" description="Helical" evidence="9">
    <location>
        <begin position="136"/>
        <end position="162"/>
    </location>
</feature>
<feature type="transmembrane region" description="Helical" evidence="9">
    <location>
        <begin position="76"/>
        <end position="105"/>
    </location>
</feature>
<dbReference type="RefSeq" id="WP_005952080.1">
    <property type="nucleotide sequence ID" value="NZ_CP136423.1"/>
</dbReference>
<feature type="transmembrane region" description="Helical" evidence="9">
    <location>
        <begin position="37"/>
        <end position="56"/>
    </location>
</feature>